<accession>A0A288QU72</accession>
<dbReference type="Proteomes" id="UP000254912">
    <property type="component" value="Unassembled WGS sequence"/>
</dbReference>
<dbReference type="InterPro" id="IPR015797">
    <property type="entry name" value="NUDIX_hydrolase-like_dom_sf"/>
</dbReference>
<gene>
    <name evidence="3" type="ORF">DFP99_0646</name>
</gene>
<keyword evidence="4" id="KW-1185">Reference proteome</keyword>
<dbReference type="GO" id="GO:0005829">
    <property type="term" value="C:cytosol"/>
    <property type="evidence" value="ECO:0007669"/>
    <property type="project" value="TreeGrafter"/>
</dbReference>
<evidence type="ECO:0000256" key="2">
    <source>
        <dbReference type="ARBA" id="ARBA00022801"/>
    </source>
</evidence>
<dbReference type="EMBL" id="QRAS01000001">
    <property type="protein sequence ID" value="RDL12211.1"/>
    <property type="molecule type" value="Genomic_DNA"/>
</dbReference>
<organism evidence="3 4">
    <name type="scientific">Weissella soli</name>
    <dbReference type="NCBI Taxonomy" id="155866"/>
    <lineage>
        <taxon>Bacteria</taxon>
        <taxon>Bacillati</taxon>
        <taxon>Bacillota</taxon>
        <taxon>Bacilli</taxon>
        <taxon>Lactobacillales</taxon>
        <taxon>Lactobacillaceae</taxon>
        <taxon>Weissella</taxon>
    </lineage>
</organism>
<reference evidence="3 4" key="1">
    <citation type="submission" date="2018-07" db="EMBL/GenBank/DDBJ databases">
        <title>Genomic Encyclopedia of Type Strains, Phase III (KMG-III): the genomes of soil and plant-associated and newly described type strains.</title>
        <authorList>
            <person name="Whitman W."/>
        </authorList>
    </citation>
    <scope>NUCLEOTIDE SEQUENCE [LARGE SCALE GENOMIC DNA]</scope>
    <source>
        <strain evidence="3 4">CECT 7031</strain>
    </source>
</reference>
<comment type="cofactor">
    <cofactor evidence="1">
        <name>Mg(2+)</name>
        <dbReference type="ChEBI" id="CHEBI:18420"/>
    </cofactor>
</comment>
<dbReference type="RefSeq" id="WP_070230260.1">
    <property type="nucleotide sequence ID" value="NZ_BJYO01000002.1"/>
</dbReference>
<protein>
    <submittedName>
        <fullName evidence="3">ADP-ribose pyrophosphatase</fullName>
    </submittedName>
</protein>
<proteinExistence type="predicted"/>
<dbReference type="Pfam" id="PF00293">
    <property type="entry name" value="NUDIX"/>
    <property type="match status" value="1"/>
</dbReference>
<evidence type="ECO:0000313" key="4">
    <source>
        <dbReference type="Proteomes" id="UP000254912"/>
    </source>
</evidence>
<dbReference type="GO" id="GO:0006753">
    <property type="term" value="P:nucleoside phosphate metabolic process"/>
    <property type="evidence" value="ECO:0007669"/>
    <property type="project" value="TreeGrafter"/>
</dbReference>
<evidence type="ECO:0000256" key="1">
    <source>
        <dbReference type="ARBA" id="ARBA00001946"/>
    </source>
</evidence>
<sequence>MEDKAFEAQVKETVIKEEVVYHGHIIDVVDETVVLSDGHQTHRDIVHHAGAVAILALTADDKMIVEKQWRAPVRKVTLEIPAGKLDERDHGDALAAVNRELNEEVRLQAGNIKKFAGFYSSIGFADEYMHLYLATDLQPVTTELPQDADENIGVVYLSFDEATDLYEAGLLDDGKTVVAYQYWKIMRLEQGLK</sequence>
<dbReference type="PANTHER" id="PTHR11839:SF18">
    <property type="entry name" value="NUDIX HYDROLASE DOMAIN-CONTAINING PROTEIN"/>
    <property type="match status" value="1"/>
</dbReference>
<dbReference type="GO" id="GO:0019693">
    <property type="term" value="P:ribose phosphate metabolic process"/>
    <property type="evidence" value="ECO:0007669"/>
    <property type="project" value="TreeGrafter"/>
</dbReference>
<keyword evidence="2" id="KW-0378">Hydrolase</keyword>
<dbReference type="Gene3D" id="3.90.79.10">
    <property type="entry name" value="Nucleoside Triphosphate Pyrophosphohydrolase"/>
    <property type="match status" value="1"/>
</dbReference>
<evidence type="ECO:0000313" key="3">
    <source>
        <dbReference type="EMBL" id="RDL12211.1"/>
    </source>
</evidence>
<dbReference type="AlphaFoldDB" id="A0A288QU72"/>
<dbReference type="PANTHER" id="PTHR11839">
    <property type="entry name" value="UDP/ADP-SUGAR PYROPHOSPHATASE"/>
    <property type="match status" value="1"/>
</dbReference>
<dbReference type="GeneID" id="94546209"/>
<comment type="caution">
    <text evidence="3">The sequence shown here is derived from an EMBL/GenBank/DDBJ whole genome shotgun (WGS) entry which is preliminary data.</text>
</comment>
<dbReference type="PROSITE" id="PS51462">
    <property type="entry name" value="NUDIX"/>
    <property type="match status" value="1"/>
</dbReference>
<dbReference type="SUPFAM" id="SSF55811">
    <property type="entry name" value="Nudix"/>
    <property type="match status" value="1"/>
</dbReference>
<dbReference type="KEGG" id="wso:WSWS_01017"/>
<name>A0A288QU72_9LACO</name>
<dbReference type="GO" id="GO:0016787">
    <property type="term" value="F:hydrolase activity"/>
    <property type="evidence" value="ECO:0007669"/>
    <property type="project" value="UniProtKB-KW"/>
</dbReference>
<dbReference type="CDD" id="cd03424">
    <property type="entry name" value="NUDIX_ADPRase_Nudt5_UGPPase_Nudt14"/>
    <property type="match status" value="1"/>
</dbReference>
<dbReference type="InterPro" id="IPR000086">
    <property type="entry name" value="NUDIX_hydrolase_dom"/>
</dbReference>